<reference evidence="2" key="1">
    <citation type="submission" date="2016-05" db="EMBL/GenBank/DDBJ databases">
        <authorList>
            <person name="Lavstsen T."/>
            <person name="Jespersen J.S."/>
        </authorList>
    </citation>
    <scope>NUCLEOTIDE SEQUENCE</scope>
    <source>
        <tissue evidence="2">Brain</tissue>
    </source>
</reference>
<dbReference type="AlphaFoldDB" id="A0A1A8BFW3"/>
<feature type="region of interest" description="Disordered" evidence="1">
    <location>
        <begin position="175"/>
        <end position="202"/>
    </location>
</feature>
<proteinExistence type="predicted"/>
<gene>
    <name evidence="2" type="primary">Nfu_g_1_017161</name>
</gene>
<evidence type="ECO:0000256" key="1">
    <source>
        <dbReference type="SAM" id="MobiDB-lite"/>
    </source>
</evidence>
<feature type="compositionally biased region" description="Basic and acidic residues" evidence="1">
    <location>
        <begin position="28"/>
        <end position="49"/>
    </location>
</feature>
<sequence length="295" mass="32207">VPHLVAGAQVVQLTWEVTLGNFGNIKDERQRSDEVHPQDPRHKSLDQLRGEASCDADPVDGGDQAVSGHRAEDERAKLLPLLAEVERVDLSEEHGQDHGQDCHQVHLPQVVIAVEGVEDSRDVASQDADRNSGIIQRHPAAAGLLGAMAAEQMVAHRAEHAQLEAEESDGVDDVILSGGADGRQQRRHVVHPETEEEQEAQQMAPDIHRLVGQDEKALDAQPGGQVCSVSIGDVRVLPHENWNLFIRVEADSSGHQNRPVLITSQLDVVCSLGILLGFLRHGRASRVCFLLPRSF</sequence>
<feature type="non-terminal residue" evidence="2">
    <location>
        <position position="295"/>
    </location>
</feature>
<name>A0A1A8BFW3_NOTKA</name>
<protein>
    <submittedName>
        <fullName evidence="2">Uncharacterized protein</fullName>
    </submittedName>
</protein>
<dbReference type="EMBL" id="HADZ01001585">
    <property type="protein sequence ID" value="SBP65526.1"/>
    <property type="molecule type" value="Transcribed_RNA"/>
</dbReference>
<organism evidence="2">
    <name type="scientific">Nothobranchius kadleci</name>
    <name type="common">African annual killifish</name>
    <dbReference type="NCBI Taxonomy" id="1051664"/>
    <lineage>
        <taxon>Eukaryota</taxon>
        <taxon>Metazoa</taxon>
        <taxon>Chordata</taxon>
        <taxon>Craniata</taxon>
        <taxon>Vertebrata</taxon>
        <taxon>Euteleostomi</taxon>
        <taxon>Actinopterygii</taxon>
        <taxon>Neopterygii</taxon>
        <taxon>Teleostei</taxon>
        <taxon>Neoteleostei</taxon>
        <taxon>Acanthomorphata</taxon>
        <taxon>Ovalentaria</taxon>
        <taxon>Atherinomorphae</taxon>
        <taxon>Cyprinodontiformes</taxon>
        <taxon>Nothobranchiidae</taxon>
        <taxon>Nothobranchius</taxon>
    </lineage>
</organism>
<evidence type="ECO:0000313" key="2">
    <source>
        <dbReference type="EMBL" id="SBP65526.1"/>
    </source>
</evidence>
<reference evidence="2" key="2">
    <citation type="submission" date="2016-06" db="EMBL/GenBank/DDBJ databases">
        <title>The genome of a short-lived fish provides insights into sex chromosome evolution and the genetic control of aging.</title>
        <authorList>
            <person name="Reichwald K."/>
            <person name="Felder M."/>
            <person name="Petzold A."/>
            <person name="Koch P."/>
            <person name="Groth M."/>
            <person name="Platzer M."/>
        </authorList>
    </citation>
    <scope>NUCLEOTIDE SEQUENCE</scope>
    <source>
        <tissue evidence="2">Brain</tissue>
    </source>
</reference>
<feature type="region of interest" description="Disordered" evidence="1">
    <location>
        <begin position="28"/>
        <end position="71"/>
    </location>
</feature>
<feature type="non-terminal residue" evidence="2">
    <location>
        <position position="1"/>
    </location>
</feature>
<accession>A0A1A8BFW3</accession>